<accession>A0AAP2D6D4</accession>
<organism evidence="1 2">
    <name type="scientific">Dawidia soli</name>
    <dbReference type="NCBI Taxonomy" id="2782352"/>
    <lineage>
        <taxon>Bacteria</taxon>
        <taxon>Pseudomonadati</taxon>
        <taxon>Bacteroidota</taxon>
        <taxon>Cytophagia</taxon>
        <taxon>Cytophagales</taxon>
        <taxon>Chryseotaleaceae</taxon>
        <taxon>Dawidia</taxon>
    </lineage>
</organism>
<dbReference type="GO" id="GO:0008641">
    <property type="term" value="F:ubiquitin-like modifier activating enzyme activity"/>
    <property type="evidence" value="ECO:0007669"/>
    <property type="project" value="InterPro"/>
</dbReference>
<dbReference type="AlphaFoldDB" id="A0AAP2D6D4"/>
<name>A0AAP2D6D4_9BACT</name>
<dbReference type="Proteomes" id="UP001319180">
    <property type="component" value="Unassembled WGS sequence"/>
</dbReference>
<comment type="caution">
    <text evidence="1">The sequence shown here is derived from an EMBL/GenBank/DDBJ whole genome shotgun (WGS) entry which is preliminary data.</text>
</comment>
<keyword evidence="2" id="KW-1185">Reference proteome</keyword>
<sequence>MGYKDKLVMTEAFWDELYIQLRLRGNGETESGAFLLSKEGSNEIVAALYYDELEPGSFDTGGVHLTQRAFIRLSDYCVDNGLVVRADVHTHPYGSVRQSGIDEENPMVKIKGHLALIVPHFAQPAVCDFNSVGTYEYQGNRFRWTSHHFTEKFHVRKPLDMKRDSVSRLAVAFLERDPMLAMLGQDVFAEIDDMLREYRLLIVCQDSILSSISEQAALLTMVNAGKRCFKGGVFVKVRNDAKALLPGYKQNNLALVAMELGAIVNPTTAPTDCPVVTLGNVPAADGSWGLLVNNWSAGILPPMASEITLPGDQSFPLGGIFGGALIVGAIFLRVANFDMSIGQEVTGISLWRPDLQWNGSEAQGPIPHSFPNKIWALGLGHLGQAYAWVIGHFPFKTPGELEVKLQDDDKVVLGNLDSGMLSEFESVGKPKTRIVAGWLERRGITTRIVERKYDAHYVRQEQDPQILLAGLDNIAARRSFRIADFKAVLDCGLGAGLNFDMVRFNAFPNIALEPSEFWANTSVHNTSPVLEKLSKDIVGCGYTLGIASAFTGCAAACVEIAEVLRGYHQGVKLSHLYFSIRELQSFSYEVVGQYTTEMFSGLCEFIVEKDSQFSINRERERVVVVSGLRISDS</sequence>
<dbReference type="EMBL" id="JAHESC010000006">
    <property type="protein sequence ID" value="MBT1686184.1"/>
    <property type="molecule type" value="Genomic_DNA"/>
</dbReference>
<gene>
    <name evidence="1" type="ORF">KK078_06425</name>
</gene>
<evidence type="ECO:0000313" key="1">
    <source>
        <dbReference type="EMBL" id="MBT1686184.1"/>
    </source>
</evidence>
<dbReference type="RefSeq" id="WP_254089422.1">
    <property type="nucleotide sequence ID" value="NZ_JAHESC010000006.1"/>
</dbReference>
<proteinExistence type="predicted"/>
<dbReference type="Gene3D" id="3.40.50.720">
    <property type="entry name" value="NAD(P)-binding Rossmann-like Domain"/>
    <property type="match status" value="1"/>
</dbReference>
<protein>
    <recommendedName>
        <fullName evidence="3">Thiamine biosynthesis protein ThiF</fullName>
    </recommendedName>
</protein>
<dbReference type="SUPFAM" id="SSF102712">
    <property type="entry name" value="JAB1/MPN domain"/>
    <property type="match status" value="1"/>
</dbReference>
<evidence type="ECO:0008006" key="3">
    <source>
        <dbReference type="Google" id="ProtNLM"/>
    </source>
</evidence>
<dbReference type="SUPFAM" id="SSF69572">
    <property type="entry name" value="Activating enzymes of the ubiquitin-like proteins"/>
    <property type="match status" value="1"/>
</dbReference>
<dbReference type="InterPro" id="IPR035985">
    <property type="entry name" value="Ubiquitin-activating_enz"/>
</dbReference>
<reference evidence="1 2" key="1">
    <citation type="submission" date="2021-05" db="EMBL/GenBank/DDBJ databases">
        <title>A Polyphasic approach of four new species of the genus Ohtaekwangia: Ohtaekwangia histidinii sp. nov., Ohtaekwangia cretensis sp. nov., Ohtaekwangia indiensis sp. nov., Ohtaekwangia reichenbachii sp. nov. from diverse environment.</title>
        <authorList>
            <person name="Octaviana S."/>
        </authorList>
    </citation>
    <scope>NUCLEOTIDE SEQUENCE [LARGE SCALE GENOMIC DNA]</scope>
    <source>
        <strain evidence="1 2">PWU37</strain>
    </source>
</reference>
<evidence type="ECO:0000313" key="2">
    <source>
        <dbReference type="Proteomes" id="UP001319180"/>
    </source>
</evidence>